<accession>A0ABX1MAG5</accession>
<dbReference type="SUPFAM" id="SSF52540">
    <property type="entry name" value="P-loop containing nucleoside triphosphate hydrolases"/>
    <property type="match status" value="1"/>
</dbReference>
<name>A0ABX1MAG5_9CYAN</name>
<keyword evidence="2" id="KW-0547">Nucleotide-binding</keyword>
<keyword evidence="2" id="KW-0067">ATP-binding</keyword>
<dbReference type="InterPro" id="IPR041664">
    <property type="entry name" value="AAA_16"/>
</dbReference>
<evidence type="ECO:0000259" key="1">
    <source>
        <dbReference type="Pfam" id="PF13191"/>
    </source>
</evidence>
<feature type="domain" description="Orc1-like AAA ATPase" evidence="1">
    <location>
        <begin position="29"/>
        <end position="177"/>
    </location>
</feature>
<dbReference type="EMBL" id="QMEC01000107">
    <property type="protein sequence ID" value="NMF65538.1"/>
    <property type="molecule type" value="Genomic_DNA"/>
</dbReference>
<dbReference type="GO" id="GO:0005524">
    <property type="term" value="F:ATP binding"/>
    <property type="evidence" value="ECO:0007669"/>
    <property type="project" value="UniProtKB-KW"/>
</dbReference>
<reference evidence="2 3" key="1">
    <citation type="submission" date="2018-06" db="EMBL/GenBank/DDBJ databases">
        <title>Comparative genomics of Brasilonema spp. strains.</title>
        <authorList>
            <person name="Alvarenga D.O."/>
            <person name="Fiore M.F."/>
            <person name="Varani A.M."/>
        </authorList>
    </citation>
    <scope>NUCLEOTIDE SEQUENCE [LARGE SCALE GENOMIC DNA]</scope>
    <source>
        <strain evidence="2 3">UFV-OR1</strain>
    </source>
</reference>
<dbReference type="Proteomes" id="UP000762253">
    <property type="component" value="Unassembled WGS sequence"/>
</dbReference>
<evidence type="ECO:0000313" key="2">
    <source>
        <dbReference type="EMBL" id="NMF65538.1"/>
    </source>
</evidence>
<organism evidence="2 3">
    <name type="scientific">Brasilonema octagenarum UFV-OR1</name>
    <dbReference type="NCBI Taxonomy" id="417115"/>
    <lineage>
        <taxon>Bacteria</taxon>
        <taxon>Bacillati</taxon>
        <taxon>Cyanobacteriota</taxon>
        <taxon>Cyanophyceae</taxon>
        <taxon>Nostocales</taxon>
        <taxon>Scytonemataceae</taxon>
        <taxon>Brasilonema</taxon>
        <taxon>Octagenarum group</taxon>
    </lineage>
</organism>
<dbReference type="InterPro" id="IPR027417">
    <property type="entry name" value="P-loop_NTPase"/>
</dbReference>
<proteinExistence type="predicted"/>
<dbReference type="Pfam" id="PF13191">
    <property type="entry name" value="AAA_16"/>
    <property type="match status" value="1"/>
</dbReference>
<protein>
    <submittedName>
        <fullName evidence="2">ATP-binding protein</fullName>
    </submittedName>
</protein>
<evidence type="ECO:0000313" key="3">
    <source>
        <dbReference type="Proteomes" id="UP000762253"/>
    </source>
</evidence>
<sequence length="418" mass="47784">MKTPPSQTLINSTSYPTEFQQIILEKSQNFIGREFIFTAITDFLHRHKRGYFTIVGVPGSGKSAILAKYVTENYHVIYYNAQIVGKNTAEEFLKTVCTNLVENATSLNAGNPRRRVAPLHVTSLQDETSLYPIPDNATQGSWFLSLLLQKISDRLEPPQRLIIAIDALDAIDPNSQPPGTNLFYLPRYLPDRVYFLLTRRPFKREKSGLLIEAPSQILDLSEYPEENREDVQAYIREYLTSLSHDGECRNVASSECRDVACNVSTSHNINEQEFGTDAHLLDVMHRLTTASENNFMYLHHTLNAIAEDFDSQPYQFDCIPPGLEAYYQQHWQKMKSEGLSDLVLKVLSVLTCAETGEISAKGISQAIAEDEYDVEEILENWLEFLQQHRIGKETRYSFYHSHFRLWLAKQISKTNGEC</sequence>
<keyword evidence="3" id="KW-1185">Reference proteome</keyword>
<dbReference type="Gene3D" id="3.40.50.300">
    <property type="entry name" value="P-loop containing nucleotide triphosphate hydrolases"/>
    <property type="match status" value="1"/>
</dbReference>
<gene>
    <name evidence="2" type="ORF">DP115_23400</name>
</gene>
<comment type="caution">
    <text evidence="2">The sequence shown here is derived from an EMBL/GenBank/DDBJ whole genome shotgun (WGS) entry which is preliminary data.</text>
</comment>
<dbReference type="RefSeq" id="WP_169267106.1">
    <property type="nucleotide sequence ID" value="NZ_QMEC01000107.1"/>
</dbReference>